<dbReference type="Gene3D" id="2.60.120.380">
    <property type="match status" value="2"/>
</dbReference>
<name>A0A0D6DX45_9LACT</name>
<organism evidence="2 3">
    <name type="scientific">Pseudolactococcus piscium MKFS47</name>
    <dbReference type="NCBI Taxonomy" id="297352"/>
    <lineage>
        <taxon>Bacteria</taxon>
        <taxon>Bacillati</taxon>
        <taxon>Bacillota</taxon>
        <taxon>Bacilli</taxon>
        <taxon>Lactobacillales</taxon>
        <taxon>Streptococcaceae</taxon>
        <taxon>Pseudolactococcus</taxon>
    </lineage>
</organism>
<dbReference type="AlphaFoldDB" id="A0A0D6DX45"/>
<evidence type="ECO:0000256" key="1">
    <source>
        <dbReference type="SAM" id="MobiDB-lite"/>
    </source>
</evidence>
<feature type="compositionally biased region" description="Basic and acidic residues" evidence="1">
    <location>
        <begin position="439"/>
        <end position="448"/>
    </location>
</feature>
<reference evidence="3" key="1">
    <citation type="submission" date="2015-01" db="EMBL/GenBank/DDBJ databases">
        <authorList>
            <person name="Andreevskaya M."/>
        </authorList>
    </citation>
    <scope>NUCLEOTIDE SEQUENCE [LARGE SCALE GENOMIC DNA]</scope>
    <source>
        <strain evidence="3">MKFS47</strain>
    </source>
</reference>
<dbReference type="SUPFAM" id="SSF89260">
    <property type="entry name" value="Collagen-binding domain"/>
    <property type="match status" value="1"/>
</dbReference>
<dbReference type="Proteomes" id="UP000033166">
    <property type="component" value="Chromosome I"/>
</dbReference>
<dbReference type="EMBL" id="LN774769">
    <property type="protein sequence ID" value="CEN28334.1"/>
    <property type="molecule type" value="Genomic_DNA"/>
</dbReference>
<evidence type="ECO:0000313" key="3">
    <source>
        <dbReference type="Proteomes" id="UP000033166"/>
    </source>
</evidence>
<dbReference type="HOGENOM" id="CLU_501342_0_0_9"/>
<gene>
    <name evidence="2" type="ORF">LACPI_1134</name>
</gene>
<feature type="region of interest" description="Disordered" evidence="1">
    <location>
        <begin position="426"/>
        <end position="456"/>
    </location>
</feature>
<dbReference type="KEGG" id="lpk:LACPI_1134"/>
<evidence type="ECO:0000313" key="2">
    <source>
        <dbReference type="EMBL" id="CEN28334.1"/>
    </source>
</evidence>
<sequence>MISSRYKGKLATGHYYIKVGITEPFSLQFKTQTVKNDQNTNFETGPLLTKGTSVSQSIDFGVADKYQDEDFFKVFISAFDARYHTLTLAGVDVVAQLYDEDKEEIGSPFSDKLTDDLPTGMYYVKIRGKHAAVRGNYSLSLKSETNTPQDFKEAVPLSLSDTVEGELSDDTGVKYYKIDVSQLRQLEFYLANSSQVKIEIFNATFQKALTRSWESTNHKTSAAFPQGTYYIKVSGSSYSQYKLLIREIIRKDTEISLDTMNFRTVVKLNGHVNQELTNLYYQLYPNANPFSRSIASDVLDFLDGAMGSWATNIGVYPTMDSLFGTDNVNYYQNIRAKTKGYTYGQYTGDAIGVISGVFEVVSGTAMLAGGKAFGLVASPFTGGGSMAFSIAVIDSIGATITAHGASTATLSVVSFANGHDWNPELSGGSGGNFSHKRGDKTPKGREFTNHGAEQASRRKYSLSDIDEIMDNFTNKFYQPGGKSVYTKKQSYGYDVVILDKNGKSIVSVVGGNAKNGCKNSLQDIKDVYKMLNNQGGYSNLPIP</sequence>
<dbReference type="RefSeq" id="WP_047915486.1">
    <property type="nucleotide sequence ID" value="NZ_LN774769.1"/>
</dbReference>
<protein>
    <submittedName>
        <fullName evidence="2">Uncharacterized protein</fullName>
    </submittedName>
</protein>
<accession>A0A0D6DX45</accession>
<proteinExistence type="predicted"/>